<evidence type="ECO:0000256" key="1">
    <source>
        <dbReference type="SAM" id="MobiDB-lite"/>
    </source>
</evidence>
<dbReference type="EMBL" id="JAINUF010000016">
    <property type="protein sequence ID" value="KAJ8339938.1"/>
    <property type="molecule type" value="Genomic_DNA"/>
</dbReference>
<organism evidence="2 3">
    <name type="scientific">Synaphobranchus kaupii</name>
    <name type="common">Kaup's arrowtooth eel</name>
    <dbReference type="NCBI Taxonomy" id="118154"/>
    <lineage>
        <taxon>Eukaryota</taxon>
        <taxon>Metazoa</taxon>
        <taxon>Chordata</taxon>
        <taxon>Craniata</taxon>
        <taxon>Vertebrata</taxon>
        <taxon>Euteleostomi</taxon>
        <taxon>Actinopterygii</taxon>
        <taxon>Neopterygii</taxon>
        <taxon>Teleostei</taxon>
        <taxon>Anguilliformes</taxon>
        <taxon>Synaphobranchidae</taxon>
        <taxon>Synaphobranchus</taxon>
    </lineage>
</organism>
<reference evidence="2" key="1">
    <citation type="journal article" date="2023" name="Science">
        <title>Genome structures resolve the early diversification of teleost fishes.</title>
        <authorList>
            <person name="Parey E."/>
            <person name="Louis A."/>
            <person name="Montfort J."/>
            <person name="Bouchez O."/>
            <person name="Roques C."/>
            <person name="Iampietro C."/>
            <person name="Lluch J."/>
            <person name="Castinel A."/>
            <person name="Donnadieu C."/>
            <person name="Desvignes T."/>
            <person name="Floi Bucao C."/>
            <person name="Jouanno E."/>
            <person name="Wen M."/>
            <person name="Mejri S."/>
            <person name="Dirks R."/>
            <person name="Jansen H."/>
            <person name="Henkel C."/>
            <person name="Chen W.J."/>
            <person name="Zahm M."/>
            <person name="Cabau C."/>
            <person name="Klopp C."/>
            <person name="Thompson A.W."/>
            <person name="Robinson-Rechavi M."/>
            <person name="Braasch I."/>
            <person name="Lecointre G."/>
            <person name="Bobe J."/>
            <person name="Postlethwait J.H."/>
            <person name="Berthelot C."/>
            <person name="Roest Crollius H."/>
            <person name="Guiguen Y."/>
        </authorList>
    </citation>
    <scope>NUCLEOTIDE SEQUENCE</scope>
    <source>
        <strain evidence="2">WJC10195</strain>
    </source>
</reference>
<proteinExistence type="predicted"/>
<protein>
    <submittedName>
        <fullName evidence="2">Uncharacterized protein</fullName>
    </submittedName>
</protein>
<dbReference type="Proteomes" id="UP001152622">
    <property type="component" value="Chromosome 16"/>
</dbReference>
<dbReference type="AlphaFoldDB" id="A0A9Q1EJG3"/>
<gene>
    <name evidence="2" type="ORF">SKAU_G00345710</name>
</gene>
<name>A0A9Q1EJG3_SYNKA</name>
<evidence type="ECO:0000313" key="2">
    <source>
        <dbReference type="EMBL" id="KAJ8339938.1"/>
    </source>
</evidence>
<sequence length="159" mass="16737">MNGVMRVCVGFGGGVVAGRGARSEPPDAAAAFAGVYDRARRAPTAGPAVVRPGVARRFQMLPPPGPSFTGSRPQSNSDLLSQVGQVFFLRLINTAVLNGRVRRGPSRLTPPGGGGGHRGADSRPKTSCLRGACRHSCLAVRQRRHKHHAARTRDGAEPE</sequence>
<accession>A0A9Q1EJG3</accession>
<keyword evidence="3" id="KW-1185">Reference proteome</keyword>
<feature type="region of interest" description="Disordered" evidence="1">
    <location>
        <begin position="102"/>
        <end position="127"/>
    </location>
</feature>
<evidence type="ECO:0000313" key="3">
    <source>
        <dbReference type="Proteomes" id="UP001152622"/>
    </source>
</evidence>
<comment type="caution">
    <text evidence="2">The sequence shown here is derived from an EMBL/GenBank/DDBJ whole genome shotgun (WGS) entry which is preliminary data.</text>
</comment>